<comment type="caution">
    <text evidence="2">The sequence shown here is derived from an EMBL/GenBank/DDBJ whole genome shotgun (WGS) entry which is preliminary data.</text>
</comment>
<dbReference type="AlphaFoldDB" id="A0A8I2YRM8"/>
<sequence length="188" mass="21428">MDSEVTLVNLPPPTSYFLSSTDLKDTVVYAQPGVPLYRITSDTKHIKIYDGTNTDRVTAILHRRDLLSDTISFPQRHNNGSMGTMSIQRWLKRSKLPDGTPTFTVDTEYGPYVWKSVSRYRQKVFADYDLENPVASCYLHLSHPPTKPAFILQSVGEPLRDDIVVAYIIQRHRVIMENKALDLFVGLN</sequence>
<feature type="domain" description="DUF6593" evidence="1">
    <location>
        <begin position="22"/>
        <end position="172"/>
    </location>
</feature>
<evidence type="ECO:0000313" key="2">
    <source>
        <dbReference type="EMBL" id="KAG6375748.1"/>
    </source>
</evidence>
<protein>
    <recommendedName>
        <fullName evidence="1">DUF6593 domain-containing protein</fullName>
    </recommendedName>
</protein>
<accession>A0A8I2YRM8</accession>
<proteinExistence type="predicted"/>
<keyword evidence="3" id="KW-1185">Reference proteome</keyword>
<dbReference type="OrthoDB" id="3256331at2759"/>
<dbReference type="Proteomes" id="UP000683000">
    <property type="component" value="Unassembled WGS sequence"/>
</dbReference>
<gene>
    <name evidence="2" type="ORF">JVT61DRAFT_2597</name>
</gene>
<organism evidence="2 3">
    <name type="scientific">Boletus reticuloceps</name>
    <dbReference type="NCBI Taxonomy" id="495285"/>
    <lineage>
        <taxon>Eukaryota</taxon>
        <taxon>Fungi</taxon>
        <taxon>Dikarya</taxon>
        <taxon>Basidiomycota</taxon>
        <taxon>Agaricomycotina</taxon>
        <taxon>Agaricomycetes</taxon>
        <taxon>Agaricomycetidae</taxon>
        <taxon>Boletales</taxon>
        <taxon>Boletineae</taxon>
        <taxon>Boletaceae</taxon>
        <taxon>Boletoideae</taxon>
        <taxon>Boletus</taxon>
    </lineage>
</organism>
<reference evidence="2" key="1">
    <citation type="submission" date="2021-03" db="EMBL/GenBank/DDBJ databases">
        <title>Evolutionary innovations through gain and loss of genes in the ectomycorrhizal Boletales.</title>
        <authorList>
            <person name="Wu G."/>
            <person name="Miyauchi S."/>
            <person name="Morin E."/>
            <person name="Yang Z.-L."/>
            <person name="Xu J."/>
            <person name="Martin F.M."/>
        </authorList>
    </citation>
    <scope>NUCLEOTIDE SEQUENCE</scope>
    <source>
        <strain evidence="2">BR01</strain>
    </source>
</reference>
<dbReference type="EMBL" id="JAGFBS010000013">
    <property type="protein sequence ID" value="KAG6375748.1"/>
    <property type="molecule type" value="Genomic_DNA"/>
</dbReference>
<dbReference type="InterPro" id="IPR046528">
    <property type="entry name" value="DUF6593"/>
</dbReference>
<evidence type="ECO:0000259" key="1">
    <source>
        <dbReference type="Pfam" id="PF20236"/>
    </source>
</evidence>
<evidence type="ECO:0000313" key="3">
    <source>
        <dbReference type="Proteomes" id="UP000683000"/>
    </source>
</evidence>
<dbReference type="Pfam" id="PF20236">
    <property type="entry name" value="DUF6593"/>
    <property type="match status" value="1"/>
</dbReference>
<name>A0A8I2YRM8_9AGAM</name>